<sequence>MDCFSHISLPFTQLTVSTAFIVPLVKVLLSSNADLQ</sequence>
<reference evidence="1" key="2">
    <citation type="journal article" date="2015" name="Fish Shellfish Immunol.">
        <title>Early steps in the European eel (Anguilla anguilla)-Vibrio vulnificus interaction in the gills: Role of the RtxA13 toxin.</title>
        <authorList>
            <person name="Callol A."/>
            <person name="Pajuelo D."/>
            <person name="Ebbesson L."/>
            <person name="Teles M."/>
            <person name="MacKenzie S."/>
            <person name="Amaro C."/>
        </authorList>
    </citation>
    <scope>NUCLEOTIDE SEQUENCE</scope>
</reference>
<protein>
    <submittedName>
        <fullName evidence="1">Uncharacterized protein</fullName>
    </submittedName>
</protein>
<reference evidence="1" key="1">
    <citation type="submission" date="2014-11" db="EMBL/GenBank/DDBJ databases">
        <authorList>
            <person name="Amaro Gonzalez C."/>
        </authorList>
    </citation>
    <scope>NUCLEOTIDE SEQUENCE</scope>
</reference>
<name>A0A0E9WGD4_ANGAN</name>
<accession>A0A0E9WGD4</accession>
<evidence type="ECO:0000313" key="1">
    <source>
        <dbReference type="EMBL" id="JAH89336.1"/>
    </source>
</evidence>
<dbReference type="AlphaFoldDB" id="A0A0E9WGD4"/>
<proteinExistence type="predicted"/>
<organism evidence="1">
    <name type="scientific">Anguilla anguilla</name>
    <name type="common">European freshwater eel</name>
    <name type="synonym">Muraena anguilla</name>
    <dbReference type="NCBI Taxonomy" id="7936"/>
    <lineage>
        <taxon>Eukaryota</taxon>
        <taxon>Metazoa</taxon>
        <taxon>Chordata</taxon>
        <taxon>Craniata</taxon>
        <taxon>Vertebrata</taxon>
        <taxon>Euteleostomi</taxon>
        <taxon>Actinopterygii</taxon>
        <taxon>Neopterygii</taxon>
        <taxon>Teleostei</taxon>
        <taxon>Anguilliformes</taxon>
        <taxon>Anguillidae</taxon>
        <taxon>Anguilla</taxon>
    </lineage>
</organism>
<dbReference type="EMBL" id="GBXM01019241">
    <property type="protein sequence ID" value="JAH89336.1"/>
    <property type="molecule type" value="Transcribed_RNA"/>
</dbReference>